<feature type="repeat" description="ANK" evidence="3">
    <location>
        <begin position="126"/>
        <end position="158"/>
    </location>
</feature>
<name>A8XT76_CAEBR</name>
<dbReference type="GeneID" id="8584206"/>
<evidence type="ECO:0000256" key="3">
    <source>
        <dbReference type="PROSITE-ProRule" id="PRU00023"/>
    </source>
</evidence>
<dbReference type="WormBase" id="CBG18184a">
    <property type="protein sequence ID" value="CBP46467"/>
    <property type="gene ID" value="WBGene00037649"/>
</dbReference>
<dbReference type="Gene3D" id="1.25.40.20">
    <property type="entry name" value="Ankyrin repeat-containing domain"/>
    <property type="match status" value="1"/>
</dbReference>
<dbReference type="CTD" id="8584206"/>
<dbReference type="Pfam" id="PF12796">
    <property type="entry name" value="Ank_2"/>
    <property type="match status" value="1"/>
</dbReference>
<dbReference type="InParanoid" id="A8XT76"/>
<dbReference type="PRINTS" id="PR01415">
    <property type="entry name" value="ANKYRIN"/>
</dbReference>
<organism evidence="4 5">
    <name type="scientific">Caenorhabditis briggsae</name>
    <dbReference type="NCBI Taxonomy" id="6238"/>
    <lineage>
        <taxon>Eukaryota</taxon>
        <taxon>Metazoa</taxon>
        <taxon>Ecdysozoa</taxon>
        <taxon>Nematoda</taxon>
        <taxon>Chromadorea</taxon>
        <taxon>Rhabditida</taxon>
        <taxon>Rhabditina</taxon>
        <taxon>Rhabditomorpha</taxon>
        <taxon>Rhabditoidea</taxon>
        <taxon>Rhabditidae</taxon>
        <taxon>Peloderinae</taxon>
        <taxon>Caenorhabditis</taxon>
    </lineage>
</organism>
<dbReference type="PANTHER" id="PTHR24188:SF29">
    <property type="entry name" value="GH09064P"/>
    <property type="match status" value="1"/>
</dbReference>
<dbReference type="SMART" id="SM00248">
    <property type="entry name" value="ANK"/>
    <property type="match status" value="3"/>
</dbReference>
<dbReference type="STRING" id="6238.A8XT76"/>
<evidence type="ECO:0000313" key="4">
    <source>
        <dbReference type="EMBL" id="CAP35679.2"/>
    </source>
</evidence>
<reference evidence="4 5" key="2">
    <citation type="journal article" date="2011" name="PLoS Genet.">
        <title>Caenorhabditis briggsae recombinant inbred line genotypes reveal inter-strain incompatibility and the evolution of recombination.</title>
        <authorList>
            <person name="Ross J.A."/>
            <person name="Koboldt D.C."/>
            <person name="Staisch J.E."/>
            <person name="Chamberlin H.M."/>
            <person name="Gupta B.P."/>
            <person name="Miller R.D."/>
            <person name="Baird S.E."/>
            <person name="Haag E.S."/>
        </authorList>
    </citation>
    <scope>NUCLEOTIDE SEQUENCE [LARGE SCALE GENOMIC DNA]</scope>
    <source>
        <strain evidence="4 5">AF16</strain>
    </source>
</reference>
<dbReference type="GO" id="GO:0032473">
    <property type="term" value="C:cytoplasmic side of mitochondrial outer membrane"/>
    <property type="evidence" value="ECO:0000318"/>
    <property type="project" value="GO_Central"/>
</dbReference>
<evidence type="ECO:0000256" key="1">
    <source>
        <dbReference type="ARBA" id="ARBA00022737"/>
    </source>
</evidence>
<evidence type="ECO:0000256" key="2">
    <source>
        <dbReference type="ARBA" id="ARBA00023043"/>
    </source>
</evidence>
<evidence type="ECO:0000313" key="6">
    <source>
        <dbReference type="WormBase" id="CBG18184a"/>
    </source>
</evidence>
<dbReference type="InterPro" id="IPR002110">
    <property type="entry name" value="Ankyrin_rpt"/>
</dbReference>
<dbReference type="SUPFAM" id="SSF48403">
    <property type="entry name" value="Ankyrin repeat"/>
    <property type="match status" value="1"/>
</dbReference>
<dbReference type="GO" id="GO:0140990">
    <property type="term" value="P:primary piRNA processing"/>
    <property type="evidence" value="ECO:0000318"/>
    <property type="project" value="GO_Central"/>
</dbReference>
<keyword evidence="2 3" id="KW-0040">ANK repeat</keyword>
<accession>A8XT76</accession>
<dbReference type="FunCoup" id="A8XT76">
    <property type="interactions" value="15"/>
</dbReference>
<dbReference type="EMBL" id="HE600936">
    <property type="protein sequence ID" value="CAP35679.2"/>
    <property type="molecule type" value="Genomic_DNA"/>
</dbReference>
<evidence type="ECO:0000313" key="5">
    <source>
        <dbReference type="Proteomes" id="UP000008549"/>
    </source>
</evidence>
<dbReference type="RefSeq" id="XP_045096407.1">
    <property type="nucleotide sequence ID" value="XM_045243805.1"/>
</dbReference>
<dbReference type="KEGG" id="cbr:CBG_18184"/>
<dbReference type="HOGENOM" id="CLU_000134_19_0_1"/>
<dbReference type="PROSITE" id="PS50088">
    <property type="entry name" value="ANK_REPEAT"/>
    <property type="match status" value="2"/>
</dbReference>
<sequence>MDDNINDFEAQSTAEDGVNLGFTKELIDEIRDKKETNPGMFVSAWQDDNEGLEEKDMENPIEKWLTAAEEGDLDLMKSLIEEDGTRLNWKDSDGYTALHRASYNNNIDVVKHLLSCGANKEARTNEGWTPLLSASNWANFGIVGSLLSNGADVNALSNGNLTALHLAVNSTSEDPEDVYMTVKYLLQAPGKTLVIYFFFRKNFPGIDAGVIAGNGDTPLMMARRTSERLYNAIREFMERP</sequence>
<dbReference type="AlphaFoldDB" id="A8XT76"/>
<proteinExistence type="predicted"/>
<gene>
    <name evidence="4 6" type="ORF">CBG18184</name>
    <name evidence="4" type="ORF">CBG_18184</name>
</gene>
<reference evidence="4 5" key="1">
    <citation type="journal article" date="2003" name="PLoS Biol.">
        <title>The genome sequence of Caenorhabditis briggsae: a platform for comparative genomics.</title>
        <authorList>
            <person name="Stein L.D."/>
            <person name="Bao Z."/>
            <person name="Blasiar D."/>
            <person name="Blumenthal T."/>
            <person name="Brent M.R."/>
            <person name="Chen N."/>
            <person name="Chinwalla A."/>
            <person name="Clarke L."/>
            <person name="Clee C."/>
            <person name="Coghlan A."/>
            <person name="Coulson A."/>
            <person name="D'Eustachio P."/>
            <person name="Fitch D.H."/>
            <person name="Fulton L.A."/>
            <person name="Fulton R.E."/>
            <person name="Griffiths-Jones S."/>
            <person name="Harris T.W."/>
            <person name="Hillier L.W."/>
            <person name="Kamath R."/>
            <person name="Kuwabara P.E."/>
            <person name="Mardis E.R."/>
            <person name="Marra M.A."/>
            <person name="Miner T.L."/>
            <person name="Minx P."/>
            <person name="Mullikin J.C."/>
            <person name="Plumb R.W."/>
            <person name="Rogers J."/>
            <person name="Schein J.E."/>
            <person name="Sohrmann M."/>
            <person name="Spieth J."/>
            <person name="Stajich J.E."/>
            <person name="Wei C."/>
            <person name="Willey D."/>
            <person name="Wilson R.K."/>
            <person name="Durbin R."/>
            <person name="Waterston R.H."/>
        </authorList>
    </citation>
    <scope>NUCLEOTIDE SEQUENCE [LARGE SCALE GENOMIC DNA]</scope>
    <source>
        <strain evidence="4 5">AF16</strain>
    </source>
</reference>
<feature type="repeat" description="ANK" evidence="3">
    <location>
        <begin position="93"/>
        <end position="125"/>
    </location>
</feature>
<protein>
    <submittedName>
        <fullName evidence="4">Protein CBG18184</fullName>
    </submittedName>
</protein>
<dbReference type="OMA" id="NRYVKPD"/>
<keyword evidence="1" id="KW-0677">Repeat</keyword>
<dbReference type="Proteomes" id="UP000008549">
    <property type="component" value="Unassembled WGS sequence"/>
</dbReference>
<dbReference type="PROSITE" id="PS50297">
    <property type="entry name" value="ANK_REP_REGION"/>
    <property type="match status" value="2"/>
</dbReference>
<dbReference type="eggNOG" id="KOG0512">
    <property type="taxonomic scope" value="Eukaryota"/>
</dbReference>
<keyword evidence="5" id="KW-1185">Reference proteome</keyword>
<dbReference type="InterPro" id="IPR036770">
    <property type="entry name" value="Ankyrin_rpt-contain_sf"/>
</dbReference>
<dbReference type="PANTHER" id="PTHR24188">
    <property type="entry name" value="ANKYRIN REPEAT PROTEIN"/>
    <property type="match status" value="1"/>
</dbReference>